<feature type="non-terminal residue" evidence="1">
    <location>
        <position position="74"/>
    </location>
</feature>
<sequence>TGATGPSDHHQQARRVKCLAQGHNSSLLWWEPGLNLQPSDYNPFCLLSYCCPDDDGIVFYFSCEPLLGHDNFHR</sequence>
<feature type="non-terminal residue" evidence="1">
    <location>
        <position position="1"/>
    </location>
</feature>
<name>A0A1A8HAC4_9TELE</name>
<protein>
    <submittedName>
        <fullName evidence="1">Uncharacterized protein</fullName>
    </submittedName>
</protein>
<dbReference type="AlphaFoldDB" id="A0A1A8HAC4"/>
<reference evidence="1" key="2">
    <citation type="submission" date="2016-06" db="EMBL/GenBank/DDBJ databases">
        <title>The genome of a short-lived fish provides insights into sex chromosome evolution and the genetic control of aging.</title>
        <authorList>
            <person name="Reichwald K."/>
            <person name="Felder M."/>
            <person name="Petzold A."/>
            <person name="Koch P."/>
            <person name="Groth M."/>
            <person name="Platzer M."/>
        </authorList>
    </citation>
    <scope>NUCLEOTIDE SEQUENCE</scope>
    <source>
        <tissue evidence="1">Brain</tissue>
    </source>
</reference>
<dbReference type="EMBL" id="HAEC01012216">
    <property type="protein sequence ID" value="SBQ80433.1"/>
    <property type="molecule type" value="Transcribed_RNA"/>
</dbReference>
<accession>A0A1A8HAC4</accession>
<reference evidence="1" key="1">
    <citation type="submission" date="2016-05" db="EMBL/GenBank/DDBJ databases">
        <authorList>
            <person name="Lavstsen T."/>
            <person name="Jespersen J.S."/>
        </authorList>
    </citation>
    <scope>NUCLEOTIDE SEQUENCE</scope>
    <source>
        <tissue evidence="1">Brain</tissue>
    </source>
</reference>
<proteinExistence type="predicted"/>
<gene>
    <name evidence="1" type="primary">Nfu_g_1_019841</name>
</gene>
<organism evidence="1">
    <name type="scientific">Nothobranchius korthausae</name>
    <dbReference type="NCBI Taxonomy" id="1143690"/>
    <lineage>
        <taxon>Eukaryota</taxon>
        <taxon>Metazoa</taxon>
        <taxon>Chordata</taxon>
        <taxon>Craniata</taxon>
        <taxon>Vertebrata</taxon>
        <taxon>Euteleostomi</taxon>
        <taxon>Actinopterygii</taxon>
        <taxon>Neopterygii</taxon>
        <taxon>Teleostei</taxon>
        <taxon>Neoteleostei</taxon>
        <taxon>Acanthomorphata</taxon>
        <taxon>Ovalentaria</taxon>
        <taxon>Atherinomorphae</taxon>
        <taxon>Cyprinodontiformes</taxon>
        <taxon>Nothobranchiidae</taxon>
        <taxon>Nothobranchius</taxon>
    </lineage>
</organism>
<evidence type="ECO:0000313" key="1">
    <source>
        <dbReference type="EMBL" id="SBQ80433.1"/>
    </source>
</evidence>